<organism evidence="2 3">
    <name type="scientific">Cinara cedri</name>
    <dbReference type="NCBI Taxonomy" id="506608"/>
    <lineage>
        <taxon>Eukaryota</taxon>
        <taxon>Metazoa</taxon>
        <taxon>Ecdysozoa</taxon>
        <taxon>Arthropoda</taxon>
        <taxon>Hexapoda</taxon>
        <taxon>Insecta</taxon>
        <taxon>Pterygota</taxon>
        <taxon>Neoptera</taxon>
        <taxon>Paraneoptera</taxon>
        <taxon>Hemiptera</taxon>
        <taxon>Sternorrhyncha</taxon>
        <taxon>Aphidomorpha</taxon>
        <taxon>Aphidoidea</taxon>
        <taxon>Aphididae</taxon>
        <taxon>Lachninae</taxon>
        <taxon>Cinara</taxon>
    </lineage>
</organism>
<keyword evidence="3" id="KW-1185">Reference proteome</keyword>
<dbReference type="SMART" id="SM00705">
    <property type="entry name" value="THEG"/>
    <property type="match status" value="6"/>
</dbReference>
<evidence type="ECO:0000313" key="3">
    <source>
        <dbReference type="Proteomes" id="UP000325440"/>
    </source>
</evidence>
<dbReference type="PANTHER" id="PTHR15901:SF16">
    <property type="entry name" value="TESTICULAR HAPLOID EXPRESSED GENE PROTEIN"/>
    <property type="match status" value="1"/>
</dbReference>
<dbReference type="InterPro" id="IPR006623">
    <property type="entry name" value="THEG"/>
</dbReference>
<protein>
    <submittedName>
        <fullName evidence="2">Testicular haploid expressed repeat</fullName>
    </submittedName>
</protein>
<dbReference type="OrthoDB" id="25466at2759"/>
<evidence type="ECO:0000256" key="1">
    <source>
        <dbReference type="ARBA" id="ARBA00022737"/>
    </source>
</evidence>
<dbReference type="EMBL" id="CABPRJ010002042">
    <property type="protein sequence ID" value="VVC42898.1"/>
    <property type="molecule type" value="Genomic_DNA"/>
</dbReference>
<keyword evidence="1" id="KW-0677">Repeat</keyword>
<accession>A0A5E4NGN9</accession>
<dbReference type="Proteomes" id="UP000325440">
    <property type="component" value="Unassembled WGS sequence"/>
</dbReference>
<name>A0A5E4NGN9_9HEMI</name>
<proteinExistence type="predicted"/>
<dbReference type="PANTHER" id="PTHR15901">
    <property type="entry name" value="TESTICULAR HAPLOID EXPRESSED GENE PROTEIN"/>
    <property type="match status" value="1"/>
</dbReference>
<dbReference type="Pfam" id="PF14912">
    <property type="entry name" value="THEG"/>
    <property type="match status" value="3"/>
</dbReference>
<evidence type="ECO:0000313" key="2">
    <source>
        <dbReference type="EMBL" id="VVC42898.1"/>
    </source>
</evidence>
<dbReference type="InterPro" id="IPR042401">
    <property type="entry name" value="SPMAP2-like"/>
</dbReference>
<dbReference type="AlphaFoldDB" id="A0A5E4NGN9"/>
<reference evidence="2 3" key="1">
    <citation type="submission" date="2019-08" db="EMBL/GenBank/DDBJ databases">
        <authorList>
            <person name="Alioto T."/>
            <person name="Alioto T."/>
            <person name="Gomez Garrido J."/>
        </authorList>
    </citation>
    <scope>NUCLEOTIDE SEQUENCE [LARGE SCALE GENOMIC DNA]</scope>
</reference>
<gene>
    <name evidence="2" type="ORF">CINCED_3A012670</name>
</gene>
<sequence>MSSYEDEGKSAKLILESPEKEKMRRWNDVTLFKIIHRELLAKPVRRRCEKWPNPLMEGPYEISQAALKAKASDRLITLAEPKKENMFYEMNYFPKPSDDKTSDKLLDLKRLKELATSRKYKDVDEIEKKSFKNKMQWTAHLNKLKVFAAPKRTPPSPLEPERKTKNLNQLLLRLKDLSMPANRPPNTNDRTVEEMRTIKKSVLKHKPSERILKLAQPKALAEETLLDLNYDPRERFLNAKYYKASKRIQELASPILRANPKSNDINMDAFKVSPTSLKAKCSKRVKELAMPIKR</sequence>